<evidence type="ECO:0000256" key="2">
    <source>
        <dbReference type="SAM" id="MobiDB-lite"/>
    </source>
</evidence>
<dbReference type="InterPro" id="IPR007757">
    <property type="entry name" value="MT-A70-like"/>
</dbReference>
<sequence>MFAINLGAHFFSSDYFVGYVEDDESVEAIMKKFQELENIQKEFLNKAQENDGSDLLAKNHKSENSSNSILKAESEHSISSEIENKKPDSASGVSYPSDANDNFEVKGYQKTLSNRSLHNYDAQLPDHLLAEVFKRTSAFTVKGALMDQDELDFLDDVDLWKTEKDEFSDGYQEEDEYLDADDDYWDEEFGFSYSGKFKNKRKSNRSFSTRSSKLGLRDQIIQRYKFMQVQIKDKSGHIFLIKRKVNTINPLIPTYTRIPPYPISYSWAKNITPLSNKPIVNNSLRSVNSIIDLNWCDFSNYQAVYMTPSLSLHQSQDLELVSILDLEKIPVNKILCPGGFFFIWCEKELIPEIFKLAEIKYNLKYVENFCWIKKSTNNQIHTYSSKYFCRSKLTCLIFRAHGELEIRHQRSPDCIFDFVKPQIDGSLALEYPKYIYKLIEILLPGSSGQLLNLWAPDGYCRSNWEMISENKK</sequence>
<dbReference type="OrthoDB" id="426718at2759"/>
<dbReference type="STRING" id="133385.A0A2T9Y1C1"/>
<comment type="similarity">
    <text evidence="1">Belongs to the MT-A70-like family.</text>
</comment>
<dbReference type="PROSITE" id="PS51143">
    <property type="entry name" value="MT_A70"/>
    <property type="match status" value="1"/>
</dbReference>
<name>A0A2T9Y1C1_9FUNG</name>
<evidence type="ECO:0000256" key="1">
    <source>
        <dbReference type="PROSITE-ProRule" id="PRU00489"/>
    </source>
</evidence>
<gene>
    <name evidence="3" type="ORF">BB561_006804</name>
</gene>
<proteinExistence type="inferred from homology"/>
<feature type="compositionally biased region" description="Basic and acidic residues" evidence="2">
    <location>
        <begin position="72"/>
        <end position="88"/>
    </location>
</feature>
<organism evidence="3 4">
    <name type="scientific">Smittium simulii</name>
    <dbReference type="NCBI Taxonomy" id="133385"/>
    <lineage>
        <taxon>Eukaryota</taxon>
        <taxon>Fungi</taxon>
        <taxon>Fungi incertae sedis</taxon>
        <taxon>Zoopagomycota</taxon>
        <taxon>Kickxellomycotina</taxon>
        <taxon>Harpellomycetes</taxon>
        <taxon>Harpellales</taxon>
        <taxon>Legeriomycetaceae</taxon>
        <taxon>Smittium</taxon>
    </lineage>
</organism>
<accession>A0A2T9Y1C1</accession>
<dbReference type="Pfam" id="PF05063">
    <property type="entry name" value="MT-A70"/>
    <property type="match status" value="1"/>
</dbReference>
<dbReference type="EMBL" id="MBFR01000721">
    <property type="protein sequence ID" value="PVU86141.1"/>
    <property type="molecule type" value="Genomic_DNA"/>
</dbReference>
<dbReference type="AlphaFoldDB" id="A0A2T9Y1C1"/>
<dbReference type="Proteomes" id="UP000245383">
    <property type="component" value="Unassembled WGS sequence"/>
</dbReference>
<reference evidence="3 4" key="1">
    <citation type="journal article" date="2018" name="MBio">
        <title>Comparative Genomics Reveals the Core Gene Toolbox for the Fungus-Insect Symbiosis.</title>
        <authorList>
            <person name="Wang Y."/>
            <person name="Stata M."/>
            <person name="Wang W."/>
            <person name="Stajich J.E."/>
            <person name="White M.M."/>
            <person name="Moncalvo J.M."/>
        </authorList>
    </citation>
    <scope>NUCLEOTIDE SEQUENCE [LARGE SCALE GENOMIC DNA]</scope>
    <source>
        <strain evidence="3 4">SWE-8-4</strain>
    </source>
</reference>
<comment type="caution">
    <text evidence="3">The sequence shown here is derived from an EMBL/GenBank/DDBJ whole genome shotgun (WGS) entry which is preliminary data.</text>
</comment>
<protein>
    <submittedName>
        <fullName evidence="3">Uncharacterized protein</fullName>
    </submittedName>
</protein>
<evidence type="ECO:0000313" key="4">
    <source>
        <dbReference type="Proteomes" id="UP000245383"/>
    </source>
</evidence>
<evidence type="ECO:0000313" key="3">
    <source>
        <dbReference type="EMBL" id="PVU86141.1"/>
    </source>
</evidence>
<keyword evidence="4" id="KW-1185">Reference proteome</keyword>
<feature type="region of interest" description="Disordered" evidence="2">
    <location>
        <begin position="56"/>
        <end position="98"/>
    </location>
</feature>